<gene>
    <name evidence="1" type="ORF">ABT39_MTgene5451</name>
</gene>
<dbReference type="EMBL" id="LKAM01000007">
    <property type="protein sequence ID" value="KUM47266.1"/>
    <property type="molecule type" value="Genomic_DNA"/>
</dbReference>
<dbReference type="AlphaFoldDB" id="A0A101LXP2"/>
<reference evidence="1" key="1">
    <citation type="journal article" date="2015" name="Genome Biol. Evol.">
        <title>Organellar Genomes of White Spruce (Picea glauca): Assembly and Annotation.</title>
        <authorList>
            <person name="Jackman S.D."/>
            <person name="Warren R.L."/>
            <person name="Gibb E.A."/>
            <person name="Vandervalk B.P."/>
            <person name="Mohamadi H."/>
            <person name="Chu J."/>
            <person name="Raymond A."/>
            <person name="Pleasance S."/>
            <person name="Coope R."/>
            <person name="Wildung M.R."/>
            <person name="Ritland C.E."/>
            <person name="Bousquet J."/>
            <person name="Jones S.J."/>
            <person name="Bohlmann J."/>
            <person name="Birol I."/>
        </authorList>
    </citation>
    <scope>NUCLEOTIDE SEQUENCE [LARGE SCALE GENOMIC DNA]</scope>
    <source>
        <tissue evidence="1">Flushing bud</tissue>
    </source>
</reference>
<name>A0A101LXP2_PICGL</name>
<sequence>MTWNQTVWCWLGFPGGLRKEVPAHFITQEYKAHYTFICWQRYEFELFAAFVPRSLEDFDDTACCGSRKLISLLERFLVRIQLGSRSNIELKTYSLAIYRR</sequence>
<evidence type="ECO:0000313" key="1">
    <source>
        <dbReference type="EMBL" id="KUM47266.1"/>
    </source>
</evidence>
<protein>
    <submittedName>
        <fullName evidence="1">Uncharacterized protein</fullName>
    </submittedName>
</protein>
<geneLocation type="mitochondrion" evidence="1"/>
<proteinExistence type="predicted"/>
<comment type="caution">
    <text evidence="1">The sequence shown here is derived from an EMBL/GenBank/DDBJ whole genome shotgun (WGS) entry which is preliminary data.</text>
</comment>
<keyword evidence="1" id="KW-0496">Mitochondrion</keyword>
<accession>A0A101LXP2</accession>
<organism evidence="1">
    <name type="scientific">Picea glauca</name>
    <name type="common">White spruce</name>
    <name type="synonym">Pinus glauca</name>
    <dbReference type="NCBI Taxonomy" id="3330"/>
    <lineage>
        <taxon>Eukaryota</taxon>
        <taxon>Viridiplantae</taxon>
        <taxon>Streptophyta</taxon>
        <taxon>Embryophyta</taxon>
        <taxon>Tracheophyta</taxon>
        <taxon>Spermatophyta</taxon>
        <taxon>Pinopsida</taxon>
        <taxon>Pinidae</taxon>
        <taxon>Conifers I</taxon>
        <taxon>Pinales</taxon>
        <taxon>Pinaceae</taxon>
        <taxon>Picea</taxon>
    </lineage>
</organism>